<organism evidence="2 3">
    <name type="scientific">Candidatus Rickettsiella viridis</name>
    <dbReference type="NCBI Taxonomy" id="676208"/>
    <lineage>
        <taxon>Bacteria</taxon>
        <taxon>Pseudomonadati</taxon>
        <taxon>Pseudomonadota</taxon>
        <taxon>Gammaproteobacteria</taxon>
        <taxon>Legionellales</taxon>
        <taxon>Coxiellaceae</taxon>
        <taxon>Rickettsiella</taxon>
    </lineage>
</organism>
<dbReference type="RefSeq" id="WP_126322140.1">
    <property type="nucleotide sequence ID" value="NZ_AP018005.1"/>
</dbReference>
<reference evidence="2 3" key="1">
    <citation type="submission" date="2017-03" db="EMBL/GenBank/DDBJ databases">
        <title>The genome sequence of Candidatus Rickettsiella viridis.</title>
        <authorList>
            <person name="Nikoh N."/>
            <person name="Tsuchida T."/>
            <person name="Yamaguchi K."/>
            <person name="Maeda T."/>
            <person name="Shigenobu S."/>
            <person name="Fukatsu T."/>
        </authorList>
    </citation>
    <scope>NUCLEOTIDE SEQUENCE [LARGE SCALE GENOMIC DNA]</scope>
    <source>
        <strain evidence="2 3">Ap-RA04</strain>
    </source>
</reference>
<sequence length="225" mass="26103">MSSENKLNDILEYLMKEQRINTQQLHKHTGVSLSTLKRLRLNKENNPTVASLVPIAQYFNISVDQLIGIDPLEKNSRLQNEITVPIIEWENASNPQKDKCKQSFAPLLVTDMALSQHSYALLIKEQQWNNFLPGSLLIVDPHLTPNNRDFLIITEEKLQLPQLYQLLIFKSKLYLKTSDCASEIIPFTDNYKNLGVVIQIRMNYKDNKQHVNIKDEESSYDTQQY</sequence>
<dbReference type="SUPFAM" id="SSF47413">
    <property type="entry name" value="lambda repressor-like DNA-binding domains"/>
    <property type="match status" value="1"/>
</dbReference>
<proteinExistence type="predicted"/>
<dbReference type="InterPro" id="IPR010982">
    <property type="entry name" value="Lambda_DNA-bd_dom_sf"/>
</dbReference>
<dbReference type="GO" id="GO:0003677">
    <property type="term" value="F:DNA binding"/>
    <property type="evidence" value="ECO:0007669"/>
    <property type="project" value="InterPro"/>
</dbReference>
<dbReference type="InterPro" id="IPR001387">
    <property type="entry name" value="Cro/C1-type_HTH"/>
</dbReference>
<gene>
    <name evidence="2" type="ORF">RVIR1_00710</name>
</gene>
<feature type="domain" description="HTH cro/C1-type" evidence="1">
    <location>
        <begin position="11"/>
        <end position="66"/>
    </location>
</feature>
<dbReference type="EMBL" id="AP018005">
    <property type="protein sequence ID" value="BBB14613.1"/>
    <property type="molecule type" value="Genomic_DNA"/>
</dbReference>
<dbReference type="SUPFAM" id="SSF51306">
    <property type="entry name" value="LexA/Signal peptidase"/>
    <property type="match status" value="1"/>
</dbReference>
<dbReference type="Gene3D" id="1.10.260.40">
    <property type="entry name" value="lambda repressor-like DNA-binding domains"/>
    <property type="match status" value="1"/>
</dbReference>
<dbReference type="PROSITE" id="PS50943">
    <property type="entry name" value="HTH_CROC1"/>
    <property type="match status" value="1"/>
</dbReference>
<evidence type="ECO:0000313" key="2">
    <source>
        <dbReference type="EMBL" id="BBB14613.1"/>
    </source>
</evidence>
<accession>A0A2Z5UUI4</accession>
<name>A0A2Z5UUI4_9COXI</name>
<dbReference type="InterPro" id="IPR036286">
    <property type="entry name" value="LexA/Signal_pep-like_sf"/>
</dbReference>
<dbReference type="CDD" id="cd00093">
    <property type="entry name" value="HTH_XRE"/>
    <property type="match status" value="1"/>
</dbReference>
<dbReference type="KEGG" id="rvi:RVIR1_00710"/>
<evidence type="ECO:0000313" key="3">
    <source>
        <dbReference type="Proteomes" id="UP000282483"/>
    </source>
</evidence>
<dbReference type="Proteomes" id="UP000282483">
    <property type="component" value="Chromosome"/>
</dbReference>
<dbReference type="OrthoDB" id="9791537at2"/>
<dbReference type="Pfam" id="PF13443">
    <property type="entry name" value="HTH_26"/>
    <property type="match status" value="1"/>
</dbReference>
<evidence type="ECO:0000259" key="1">
    <source>
        <dbReference type="PROSITE" id="PS50943"/>
    </source>
</evidence>
<protein>
    <submittedName>
        <fullName evidence="2">Peptidase S24-like domain protein</fullName>
    </submittedName>
</protein>
<keyword evidence="3" id="KW-1185">Reference proteome</keyword>
<dbReference type="Gene3D" id="2.10.109.10">
    <property type="entry name" value="Umud Fragment, subunit A"/>
    <property type="match status" value="1"/>
</dbReference>
<dbReference type="AlphaFoldDB" id="A0A2Z5UUI4"/>